<dbReference type="EMBL" id="MT144563">
    <property type="protein sequence ID" value="QJA55052.1"/>
    <property type="molecule type" value="Genomic_DNA"/>
</dbReference>
<evidence type="ECO:0000313" key="1">
    <source>
        <dbReference type="EMBL" id="QJA55052.1"/>
    </source>
</evidence>
<proteinExistence type="predicted"/>
<protein>
    <submittedName>
        <fullName evidence="1">Uncharacterized protein</fullName>
    </submittedName>
</protein>
<organism evidence="1">
    <name type="scientific">viral metagenome</name>
    <dbReference type="NCBI Taxonomy" id="1070528"/>
    <lineage>
        <taxon>unclassified sequences</taxon>
        <taxon>metagenomes</taxon>
        <taxon>organismal metagenomes</taxon>
    </lineage>
</organism>
<name>A0A6H2A5Q6_9ZZZZ</name>
<accession>A0A6H2A5Q6</accession>
<gene>
    <name evidence="1" type="ORF">TM448A06544_0002</name>
</gene>
<reference evidence="1" key="1">
    <citation type="submission" date="2020-03" db="EMBL/GenBank/DDBJ databases">
        <title>The deep terrestrial virosphere.</title>
        <authorList>
            <person name="Holmfeldt K."/>
            <person name="Nilsson E."/>
            <person name="Simone D."/>
            <person name="Lopez-Fernandez M."/>
            <person name="Wu X."/>
            <person name="de Brujin I."/>
            <person name="Lundin D."/>
            <person name="Andersson A."/>
            <person name="Bertilsson S."/>
            <person name="Dopson M."/>
        </authorList>
    </citation>
    <scope>NUCLEOTIDE SEQUENCE</scope>
    <source>
        <strain evidence="1">TM448A06544</strain>
    </source>
</reference>
<sequence>MGVHLYTYVGAYIEIKTDPKPEEVVTVKCKQHPDLKYKEDNKFCSLCGAELEKISTKEEGELSYYDLFENEEEEEKYEDVLQWVFDDSKDAIFLIGNEYKNPPDCIDKDYGDMEITQKMIYKYQENFKQNYGEIIEFLRTKVNLLDIKFGVIMYYN</sequence>
<dbReference type="AlphaFoldDB" id="A0A6H2A5Q6"/>